<gene>
    <name evidence="2" type="ORF">EDC35_103429</name>
</gene>
<dbReference type="RefSeq" id="WP_132976711.1">
    <property type="nucleotide sequence ID" value="NZ_SMAO01000003.1"/>
</dbReference>
<keyword evidence="3" id="KW-1185">Reference proteome</keyword>
<dbReference type="EMBL" id="SMAO01000003">
    <property type="protein sequence ID" value="TCT22330.1"/>
    <property type="molecule type" value="Genomic_DNA"/>
</dbReference>
<organism evidence="2 3">
    <name type="scientific">Thiobaca trueperi</name>
    <dbReference type="NCBI Taxonomy" id="127458"/>
    <lineage>
        <taxon>Bacteria</taxon>
        <taxon>Pseudomonadati</taxon>
        <taxon>Pseudomonadota</taxon>
        <taxon>Gammaproteobacteria</taxon>
        <taxon>Chromatiales</taxon>
        <taxon>Chromatiaceae</taxon>
        <taxon>Thiobaca</taxon>
    </lineage>
</organism>
<evidence type="ECO:0000259" key="1">
    <source>
        <dbReference type="PROSITE" id="PS51833"/>
    </source>
</evidence>
<protein>
    <submittedName>
        <fullName evidence="2">HD-like signal output (HDOD) protein</fullName>
    </submittedName>
</protein>
<dbReference type="OrthoDB" id="598113at2"/>
<evidence type="ECO:0000313" key="2">
    <source>
        <dbReference type="EMBL" id="TCT22330.1"/>
    </source>
</evidence>
<feature type="domain" description="HDOD" evidence="1">
    <location>
        <begin position="21"/>
        <end position="214"/>
    </location>
</feature>
<sequence>MSEKSLKDRIEERYATDSLQLPVFNRVALELQKLRQSDTVSMNRIADLIMKDQSLASRVLRLANSSFYGGLRQIDTVSAAVVRLGMERVTNLAMVASQLMAHSAQVRVIAPYLPALWNRSFACATGGRWLAEQIGYAARAEEVFLAGLLHDIGELYLLKVLEKLAQDRDQPLALTEPLVNEILEAMHNDLGYRLMLTWELPEVYAGVARDHHAESCDEADVLLMITRLLDIVCHKLGIGQPADPEIELAATLEAQVLGVKEIRLAQLEVLLEDAMEEANALF</sequence>
<reference evidence="2 3" key="1">
    <citation type="submission" date="2019-03" db="EMBL/GenBank/DDBJ databases">
        <title>Genomic Encyclopedia of Type Strains, Phase IV (KMG-IV): sequencing the most valuable type-strain genomes for metagenomic binning, comparative biology and taxonomic classification.</title>
        <authorList>
            <person name="Goeker M."/>
        </authorList>
    </citation>
    <scope>NUCLEOTIDE SEQUENCE [LARGE SCALE GENOMIC DNA]</scope>
    <source>
        <strain evidence="2 3">DSM 13587</strain>
    </source>
</reference>
<dbReference type="InterPro" id="IPR013976">
    <property type="entry name" value="HDOD"/>
</dbReference>
<dbReference type="AlphaFoldDB" id="A0A4R3N004"/>
<dbReference type="SUPFAM" id="SSF109604">
    <property type="entry name" value="HD-domain/PDEase-like"/>
    <property type="match status" value="1"/>
</dbReference>
<dbReference type="PANTHER" id="PTHR33525">
    <property type="match status" value="1"/>
</dbReference>
<dbReference type="Proteomes" id="UP000295717">
    <property type="component" value="Unassembled WGS sequence"/>
</dbReference>
<dbReference type="Pfam" id="PF08668">
    <property type="entry name" value="HDOD"/>
    <property type="match status" value="1"/>
</dbReference>
<evidence type="ECO:0000313" key="3">
    <source>
        <dbReference type="Proteomes" id="UP000295717"/>
    </source>
</evidence>
<proteinExistence type="predicted"/>
<comment type="caution">
    <text evidence="2">The sequence shown here is derived from an EMBL/GenBank/DDBJ whole genome shotgun (WGS) entry which is preliminary data.</text>
</comment>
<dbReference type="PROSITE" id="PS51833">
    <property type="entry name" value="HDOD"/>
    <property type="match status" value="1"/>
</dbReference>
<accession>A0A4R3N004</accession>
<dbReference type="InterPro" id="IPR052340">
    <property type="entry name" value="RNase_Y/CdgJ"/>
</dbReference>
<dbReference type="PANTHER" id="PTHR33525:SF3">
    <property type="entry name" value="RIBONUCLEASE Y"/>
    <property type="match status" value="1"/>
</dbReference>
<name>A0A4R3N004_9GAMM</name>
<dbReference type="Gene3D" id="1.10.3210.10">
    <property type="entry name" value="Hypothetical protein af1432"/>
    <property type="match status" value="1"/>
</dbReference>